<evidence type="ECO:0008006" key="3">
    <source>
        <dbReference type="Google" id="ProtNLM"/>
    </source>
</evidence>
<dbReference type="InterPro" id="IPR050154">
    <property type="entry name" value="UbiB_kinase"/>
</dbReference>
<protein>
    <recommendedName>
        <fullName evidence="3">ABC1 atypical kinase-like domain-containing protein</fullName>
    </recommendedName>
</protein>
<evidence type="ECO:0000256" key="1">
    <source>
        <dbReference type="ARBA" id="ARBA00009670"/>
    </source>
</evidence>
<dbReference type="EMBL" id="UINC01078524">
    <property type="protein sequence ID" value="SVC19680.1"/>
    <property type="molecule type" value="Genomic_DNA"/>
</dbReference>
<dbReference type="PANTHER" id="PTHR10566">
    <property type="entry name" value="CHAPERONE-ACTIVITY OF BC1 COMPLEX CABC1 -RELATED"/>
    <property type="match status" value="1"/>
</dbReference>
<proteinExistence type="inferred from homology"/>
<gene>
    <name evidence="2" type="ORF">METZ01_LOCUS272534</name>
</gene>
<sequence>MLSIIDTINILLKAIRYSVINIPFEDSSSKLIQLSCFLNPFYFINYKISKGQRLKKFLESLGPMFIKFGQLLSTRTDLMPSEITNSLKDLTDQCKPFPTKKAIKIIEKSLNITLKD</sequence>
<comment type="similarity">
    <text evidence="1">Belongs to the protein kinase superfamily. ADCK protein kinase family.</text>
</comment>
<organism evidence="2">
    <name type="scientific">marine metagenome</name>
    <dbReference type="NCBI Taxonomy" id="408172"/>
    <lineage>
        <taxon>unclassified sequences</taxon>
        <taxon>metagenomes</taxon>
        <taxon>ecological metagenomes</taxon>
    </lineage>
</organism>
<evidence type="ECO:0000313" key="2">
    <source>
        <dbReference type="EMBL" id="SVC19680.1"/>
    </source>
</evidence>
<dbReference type="AlphaFoldDB" id="A0A382K5E2"/>
<feature type="non-terminal residue" evidence="2">
    <location>
        <position position="116"/>
    </location>
</feature>
<reference evidence="2" key="1">
    <citation type="submission" date="2018-05" db="EMBL/GenBank/DDBJ databases">
        <authorList>
            <person name="Lanie J.A."/>
            <person name="Ng W.-L."/>
            <person name="Kazmierczak K.M."/>
            <person name="Andrzejewski T.M."/>
            <person name="Davidsen T.M."/>
            <person name="Wayne K.J."/>
            <person name="Tettelin H."/>
            <person name="Glass J.I."/>
            <person name="Rusch D."/>
            <person name="Podicherti R."/>
            <person name="Tsui H.-C.T."/>
            <person name="Winkler M.E."/>
        </authorList>
    </citation>
    <scope>NUCLEOTIDE SEQUENCE</scope>
</reference>
<accession>A0A382K5E2</accession>
<dbReference type="PANTHER" id="PTHR10566:SF113">
    <property type="entry name" value="PROTEIN ACTIVITY OF BC1 COMPLEX KINASE 7, CHLOROPLASTIC"/>
    <property type="match status" value="1"/>
</dbReference>
<name>A0A382K5E2_9ZZZZ</name>